<comment type="caution">
    <text evidence="3">The sequence shown here is derived from an EMBL/GenBank/DDBJ whole genome shotgun (WGS) entry which is preliminary data.</text>
</comment>
<protein>
    <submittedName>
        <fullName evidence="3">Uncharacterized protein YciI</fullName>
    </submittedName>
</protein>
<reference evidence="3 4" key="1">
    <citation type="submission" date="2018-09" db="EMBL/GenBank/DDBJ databases">
        <title>Genomic Encyclopedia of Archaeal and Bacterial Type Strains, Phase II (KMG-II): from individual species to whole genera.</title>
        <authorList>
            <person name="Goeker M."/>
        </authorList>
    </citation>
    <scope>NUCLEOTIDE SEQUENCE [LARGE SCALE GENOMIC DNA]</scope>
    <source>
        <strain evidence="3 4">DSM 26283</strain>
    </source>
</reference>
<proteinExistence type="inferred from homology"/>
<dbReference type="Pfam" id="PF03795">
    <property type="entry name" value="YCII"/>
    <property type="match status" value="1"/>
</dbReference>
<dbReference type="RefSeq" id="WP_120202651.1">
    <property type="nucleotide sequence ID" value="NZ_RAQJ01000007.1"/>
</dbReference>
<evidence type="ECO:0000259" key="2">
    <source>
        <dbReference type="Pfam" id="PF03795"/>
    </source>
</evidence>
<dbReference type="PANTHER" id="PTHR37828:SF1">
    <property type="entry name" value="YCII-RELATED DOMAIN-CONTAINING PROTEIN"/>
    <property type="match status" value="1"/>
</dbReference>
<evidence type="ECO:0000313" key="4">
    <source>
        <dbReference type="Proteomes" id="UP000284892"/>
    </source>
</evidence>
<gene>
    <name evidence="3" type="ORF">BXY80_2643</name>
</gene>
<dbReference type="InterPro" id="IPR005545">
    <property type="entry name" value="YCII"/>
</dbReference>
<dbReference type="Gene3D" id="3.30.70.1060">
    <property type="entry name" value="Dimeric alpha+beta barrel"/>
    <property type="match status" value="1"/>
</dbReference>
<sequence length="130" mass="14772">MKPILLLLFSFLSLNSSYSQEKKAPEYVTYYFVELIPNTEKTDFTAEELREIQTKHLRNIRKMVSDGLLLLAGPFPETGGGLFILKTKSIDEAENLVMIDPAVKAGRFKYEIKTWITQKGLLALEDGIND</sequence>
<dbReference type="InterPro" id="IPR011008">
    <property type="entry name" value="Dimeric_a/b-barrel"/>
</dbReference>
<dbReference type="OrthoDB" id="8481699at2"/>
<evidence type="ECO:0000256" key="1">
    <source>
        <dbReference type="ARBA" id="ARBA00007689"/>
    </source>
</evidence>
<comment type="similarity">
    <text evidence="1">Belongs to the YciI family.</text>
</comment>
<dbReference type="AlphaFoldDB" id="A0A420DEJ8"/>
<accession>A0A420DEJ8</accession>
<dbReference type="EMBL" id="RAQJ01000007">
    <property type="protein sequence ID" value="RKE90800.1"/>
    <property type="molecule type" value="Genomic_DNA"/>
</dbReference>
<dbReference type="PANTHER" id="PTHR37828">
    <property type="entry name" value="GSR2449 PROTEIN"/>
    <property type="match status" value="1"/>
</dbReference>
<organism evidence="3 4">
    <name type="scientific">Ichthyenterobacterium magnum</name>
    <dbReference type="NCBI Taxonomy" id="1230530"/>
    <lineage>
        <taxon>Bacteria</taxon>
        <taxon>Pseudomonadati</taxon>
        <taxon>Bacteroidota</taxon>
        <taxon>Flavobacteriia</taxon>
        <taxon>Flavobacteriales</taxon>
        <taxon>Flavobacteriaceae</taxon>
        <taxon>Ichthyenterobacterium</taxon>
    </lineage>
</organism>
<dbReference type="SUPFAM" id="SSF54909">
    <property type="entry name" value="Dimeric alpha+beta barrel"/>
    <property type="match status" value="1"/>
</dbReference>
<dbReference type="Proteomes" id="UP000284892">
    <property type="component" value="Unassembled WGS sequence"/>
</dbReference>
<feature type="domain" description="YCII-related" evidence="2">
    <location>
        <begin position="35"/>
        <end position="115"/>
    </location>
</feature>
<keyword evidence="4" id="KW-1185">Reference proteome</keyword>
<name>A0A420DEJ8_9FLAO</name>
<evidence type="ECO:0000313" key="3">
    <source>
        <dbReference type="EMBL" id="RKE90800.1"/>
    </source>
</evidence>